<evidence type="ECO:0000313" key="2">
    <source>
        <dbReference type="EMBL" id="KFO24109.1"/>
    </source>
</evidence>
<dbReference type="Proteomes" id="UP000028990">
    <property type="component" value="Unassembled WGS sequence"/>
</dbReference>
<evidence type="ECO:0000313" key="3">
    <source>
        <dbReference type="Proteomes" id="UP000028990"/>
    </source>
</evidence>
<protein>
    <submittedName>
        <fullName evidence="2">Uncharacterized protein</fullName>
    </submittedName>
</protein>
<evidence type="ECO:0000256" key="1">
    <source>
        <dbReference type="SAM" id="MobiDB-lite"/>
    </source>
</evidence>
<dbReference type="AlphaFoldDB" id="A0A091CWK9"/>
<keyword evidence="3" id="KW-1185">Reference proteome</keyword>
<gene>
    <name evidence="2" type="ORF">H920_14506</name>
</gene>
<feature type="region of interest" description="Disordered" evidence="1">
    <location>
        <begin position="38"/>
        <end position="69"/>
    </location>
</feature>
<reference evidence="2 3" key="1">
    <citation type="submission" date="2013-11" db="EMBL/GenBank/DDBJ databases">
        <title>The Damaraland mole rat (Fukomys damarensis) genome and evolution of African mole rats.</title>
        <authorList>
            <person name="Gladyshev V.N."/>
            <person name="Fang X."/>
        </authorList>
    </citation>
    <scope>NUCLEOTIDE SEQUENCE [LARGE SCALE GENOMIC DNA]</scope>
    <source>
        <tissue evidence="2">Liver</tissue>
    </source>
</reference>
<dbReference type="EMBL" id="KN123649">
    <property type="protein sequence ID" value="KFO24109.1"/>
    <property type="molecule type" value="Genomic_DNA"/>
</dbReference>
<name>A0A091CWK9_FUKDA</name>
<accession>A0A091CWK9</accession>
<proteinExistence type="predicted"/>
<sequence length="131" mass="13440">MPGTGNGAKNHLLGKWISPEKGEVLLPQKIRVVYTEDALPGEQSGGRGGQGTGSVTCGRSAKASPSMPHAATVALLPPPSVPSCHPLLLDHVTEGMGNDTGPKLLPISPHLGTPPSSSDSHKTAKSTRRSP</sequence>
<feature type="compositionally biased region" description="Gly residues" evidence="1">
    <location>
        <begin position="43"/>
        <end position="52"/>
    </location>
</feature>
<organism evidence="2 3">
    <name type="scientific">Fukomys damarensis</name>
    <name type="common">Damaraland mole rat</name>
    <name type="synonym">Cryptomys damarensis</name>
    <dbReference type="NCBI Taxonomy" id="885580"/>
    <lineage>
        <taxon>Eukaryota</taxon>
        <taxon>Metazoa</taxon>
        <taxon>Chordata</taxon>
        <taxon>Craniata</taxon>
        <taxon>Vertebrata</taxon>
        <taxon>Euteleostomi</taxon>
        <taxon>Mammalia</taxon>
        <taxon>Eutheria</taxon>
        <taxon>Euarchontoglires</taxon>
        <taxon>Glires</taxon>
        <taxon>Rodentia</taxon>
        <taxon>Hystricomorpha</taxon>
        <taxon>Bathyergidae</taxon>
        <taxon>Fukomys</taxon>
    </lineage>
</organism>
<feature type="region of interest" description="Disordered" evidence="1">
    <location>
        <begin position="91"/>
        <end position="131"/>
    </location>
</feature>